<dbReference type="RefSeq" id="WP_390361621.1">
    <property type="nucleotide sequence ID" value="NZ_JBHTKJ010000021.1"/>
</dbReference>
<dbReference type="InterPro" id="IPR029063">
    <property type="entry name" value="SAM-dependent_MTases_sf"/>
</dbReference>
<dbReference type="Pfam" id="PF13649">
    <property type="entry name" value="Methyltransf_25"/>
    <property type="match status" value="1"/>
</dbReference>
<protein>
    <submittedName>
        <fullName evidence="3">Class I SAM-dependent DNA methyltransferase</fullName>
    </submittedName>
</protein>
<proteinExistence type="predicted"/>
<dbReference type="CDD" id="cd02440">
    <property type="entry name" value="AdoMet_MTases"/>
    <property type="match status" value="1"/>
</dbReference>
<dbReference type="GO" id="GO:0008168">
    <property type="term" value="F:methyltransferase activity"/>
    <property type="evidence" value="ECO:0007669"/>
    <property type="project" value="UniProtKB-KW"/>
</dbReference>
<gene>
    <name evidence="3" type="ORF">ACFQ3N_09090</name>
</gene>
<comment type="caution">
    <text evidence="3">The sequence shown here is derived from an EMBL/GenBank/DDBJ whole genome shotgun (WGS) entry which is preliminary data.</text>
</comment>
<keyword evidence="1" id="KW-0808">Transferase</keyword>
<dbReference type="Gene3D" id="2.20.25.110">
    <property type="entry name" value="S-adenosyl-L-methionine-dependent methyltransferases"/>
    <property type="match status" value="1"/>
</dbReference>
<sequence length="251" mass="29177">MAYQQMAYLYDQLMMEAPYNKWLEFTEEMIRQTGKKVSKIADLGCGTGQITTRLAAKGYQMTGVDYSIDMLSYAEQRSSDQSLSVQWIHQDLRELEGIKDVDLAVSYCDVMNYITTEKELNVVFEKVSDILNPGGLFIFDVHSMYHVENNFVNHTFGDVSEDISYIWFCLEGDIPGEMYHDLTFFVKDGNQYNRFDEYHHQQTFPIEKYQELLIQSGFEISNISADFSMEKQNLSKHAERIFIVAEKRSGK</sequence>
<evidence type="ECO:0000313" key="3">
    <source>
        <dbReference type="EMBL" id="MFD1038546.1"/>
    </source>
</evidence>
<reference evidence="4" key="1">
    <citation type="journal article" date="2019" name="Int. J. Syst. Evol. Microbiol.">
        <title>The Global Catalogue of Microorganisms (GCM) 10K type strain sequencing project: providing services to taxonomists for standard genome sequencing and annotation.</title>
        <authorList>
            <consortium name="The Broad Institute Genomics Platform"/>
            <consortium name="The Broad Institute Genome Sequencing Center for Infectious Disease"/>
            <person name="Wu L."/>
            <person name="Ma J."/>
        </authorList>
    </citation>
    <scope>NUCLEOTIDE SEQUENCE [LARGE SCALE GENOMIC DNA]</scope>
    <source>
        <strain evidence="4">CCUG 56754</strain>
    </source>
</reference>
<accession>A0ABW3LMJ9</accession>
<dbReference type="SUPFAM" id="SSF53335">
    <property type="entry name" value="S-adenosyl-L-methionine-dependent methyltransferases"/>
    <property type="match status" value="1"/>
</dbReference>
<keyword evidence="3" id="KW-0489">Methyltransferase</keyword>
<dbReference type="Proteomes" id="UP001597040">
    <property type="component" value="Unassembled WGS sequence"/>
</dbReference>
<dbReference type="EMBL" id="JBHTKJ010000021">
    <property type="protein sequence ID" value="MFD1038546.1"/>
    <property type="molecule type" value="Genomic_DNA"/>
</dbReference>
<dbReference type="PANTHER" id="PTHR43861">
    <property type="entry name" value="TRANS-ACONITATE 2-METHYLTRANSFERASE-RELATED"/>
    <property type="match status" value="1"/>
</dbReference>
<evidence type="ECO:0000256" key="1">
    <source>
        <dbReference type="ARBA" id="ARBA00022679"/>
    </source>
</evidence>
<evidence type="ECO:0000313" key="4">
    <source>
        <dbReference type="Proteomes" id="UP001597040"/>
    </source>
</evidence>
<feature type="domain" description="Methyltransferase" evidence="2">
    <location>
        <begin position="40"/>
        <end position="135"/>
    </location>
</feature>
<dbReference type="Gene3D" id="3.40.50.150">
    <property type="entry name" value="Vaccinia Virus protein VP39"/>
    <property type="match status" value="1"/>
</dbReference>
<dbReference type="GO" id="GO:0032259">
    <property type="term" value="P:methylation"/>
    <property type="evidence" value="ECO:0007669"/>
    <property type="project" value="UniProtKB-KW"/>
</dbReference>
<evidence type="ECO:0000259" key="2">
    <source>
        <dbReference type="Pfam" id="PF13649"/>
    </source>
</evidence>
<name>A0ABW3LMJ9_9BACI</name>
<keyword evidence="4" id="KW-1185">Reference proteome</keyword>
<dbReference type="InterPro" id="IPR041698">
    <property type="entry name" value="Methyltransf_25"/>
</dbReference>
<organism evidence="3 4">
    <name type="scientific">Virgibacillus byunsanensis</name>
    <dbReference type="NCBI Taxonomy" id="570945"/>
    <lineage>
        <taxon>Bacteria</taxon>
        <taxon>Bacillati</taxon>
        <taxon>Bacillota</taxon>
        <taxon>Bacilli</taxon>
        <taxon>Bacillales</taxon>
        <taxon>Bacillaceae</taxon>
        <taxon>Virgibacillus</taxon>
    </lineage>
</organism>